<evidence type="ECO:0000256" key="4">
    <source>
        <dbReference type="ARBA" id="ARBA00022628"/>
    </source>
</evidence>
<comment type="cofactor">
    <cofactor evidence="1">
        <name>adenosylcob(III)alamin</name>
        <dbReference type="ChEBI" id="CHEBI:18408"/>
    </cofactor>
</comment>
<organism evidence="8 9">
    <name type="scientific">Salinivirga cyanobacteriivorans</name>
    <dbReference type="NCBI Taxonomy" id="1307839"/>
    <lineage>
        <taxon>Bacteria</taxon>
        <taxon>Pseudomonadati</taxon>
        <taxon>Bacteroidota</taxon>
        <taxon>Bacteroidia</taxon>
        <taxon>Bacteroidales</taxon>
        <taxon>Salinivirgaceae</taxon>
        <taxon>Salinivirga</taxon>
    </lineage>
</organism>
<name>A0A0S2I3P8_9BACT</name>
<evidence type="ECO:0000259" key="7">
    <source>
        <dbReference type="Pfam" id="PF01642"/>
    </source>
</evidence>
<evidence type="ECO:0000256" key="3">
    <source>
        <dbReference type="ARBA" id="ARBA00012398"/>
    </source>
</evidence>
<reference evidence="8 9" key="1">
    <citation type="submission" date="2015-11" db="EMBL/GenBank/DDBJ databases">
        <title>Description and complete genome sequence of a novel strain predominating in hypersaline microbial mats and representing a new family of the Bacteriodetes phylum.</title>
        <authorList>
            <person name="Spring S."/>
            <person name="Bunk B."/>
            <person name="Sproer C."/>
            <person name="Klenk H.-P."/>
        </authorList>
    </citation>
    <scope>NUCLEOTIDE SEQUENCE [LARGE SCALE GENOMIC DNA]</scope>
    <source>
        <strain evidence="8 9">L21-Spi-D4</strain>
    </source>
</reference>
<dbReference type="PANTHER" id="PTHR48101:SF1">
    <property type="entry name" value="METHYLMALONYL-COA MUTASE, LARGE SUBUNIT"/>
    <property type="match status" value="1"/>
</dbReference>
<dbReference type="InterPro" id="IPR016176">
    <property type="entry name" value="Cbl-dep_enz_cat"/>
</dbReference>
<dbReference type="EMBL" id="CP013118">
    <property type="protein sequence ID" value="ALO17011.1"/>
    <property type="molecule type" value="Genomic_DNA"/>
</dbReference>
<dbReference type="CDD" id="cd03677">
    <property type="entry name" value="MM_CoA_mutase_beta"/>
    <property type="match status" value="1"/>
</dbReference>
<dbReference type="Pfam" id="PF01642">
    <property type="entry name" value="MM_CoA_mutase"/>
    <property type="match status" value="2"/>
</dbReference>
<keyword evidence="4" id="KW-0846">Cobalamin</keyword>
<evidence type="ECO:0000313" key="8">
    <source>
        <dbReference type="EMBL" id="ALO17011.1"/>
    </source>
</evidence>
<dbReference type="SUPFAM" id="SSF52242">
    <property type="entry name" value="Cobalamin (vitamin B12)-binding domain"/>
    <property type="match status" value="1"/>
</dbReference>
<evidence type="ECO:0000256" key="1">
    <source>
        <dbReference type="ARBA" id="ARBA00001922"/>
    </source>
</evidence>
<dbReference type="SUPFAM" id="SSF51703">
    <property type="entry name" value="Cobalamin (vitamin B12)-dependent enzymes"/>
    <property type="match status" value="1"/>
</dbReference>
<evidence type="ECO:0000256" key="2">
    <source>
        <dbReference type="ARBA" id="ARBA00008465"/>
    </source>
</evidence>
<keyword evidence="9" id="KW-1185">Reference proteome</keyword>
<dbReference type="InterPro" id="IPR058549">
    <property type="entry name" value="MeMalonylCoA_mutase_a/b_site"/>
</dbReference>
<dbReference type="Gene3D" id="3.20.20.240">
    <property type="entry name" value="Methylmalonyl-CoA mutase"/>
    <property type="match status" value="1"/>
</dbReference>
<keyword evidence="6" id="KW-0170">Cobalt</keyword>
<dbReference type="InterPro" id="IPR006099">
    <property type="entry name" value="MeMalonylCoA_mutase_a/b_cat"/>
</dbReference>
<dbReference type="RefSeq" id="WP_057954345.1">
    <property type="nucleotide sequence ID" value="NZ_CP013118.1"/>
</dbReference>
<sequence>MSKANETTKLSEQFPPISKEKWMEKIAADLKGADYNKKLVWHTQEGFDVEPFYREEDLKELAYLDCNPGEFPFVRGNKIQNNDWLIRQDIDASDVSKANKEALTVLNKGAESLGFKFAEGQNVSMKDIEVLLQDICLEAIEVNFIAPHDALNIVSLFVDYVKGQNKDINDIRASVNFDPIGHFALYGKFCTDEQELFAEAKSLMEKTKNTPAIRPITVHSNYFKNAGVTIVEELGIALAMGSEYLARLTEQGLNATDINANMRFHFGVGTNYFMEIAKFRAARYMWAQIAHKYGIEKADCKMHIHAQTSTWSMSVYDPYVNTLRSTTEAMSATLGGLESLTVDPFNFYEKSTVQSERIARNQQIILKEESYFKNIVDPAGGSYYIETLTHKLIQEAWKIFLNIENEGGFVTSYRKGDFQNRLSDTVKTRAKQIALRKEKFLGTNEFPNFEETKENMPAELFEAKDYTSENAETQGLVIYRGPQEFERMRYRTDTWAKNNKRPRVFMLTYGNLAMRLARSQFSQNFFAMGGFETIDNHGFESVEAGVKAALDKDADIVVLCSSDDEYPNIAPEAVKMLDGKATIVVAGYPKDSIEQLKEAGVKHFIHIKSNVLETLEHFQKQLGLL</sequence>
<dbReference type="GO" id="GO:0046872">
    <property type="term" value="F:metal ion binding"/>
    <property type="evidence" value="ECO:0007669"/>
    <property type="project" value="InterPro"/>
</dbReference>
<keyword evidence="5 8" id="KW-0413">Isomerase</keyword>
<feature type="domain" description="Methylmalonyl-CoA mutase alpha/beta chain catalytic" evidence="7">
    <location>
        <begin position="43"/>
        <end position="117"/>
    </location>
</feature>
<proteinExistence type="inferred from homology"/>
<comment type="similarity">
    <text evidence="2">Belongs to the methylmalonyl-CoA mutase family.</text>
</comment>
<dbReference type="PANTHER" id="PTHR48101">
    <property type="entry name" value="METHYLMALONYL-COA MUTASE, MITOCHONDRIAL-RELATED"/>
    <property type="match status" value="1"/>
</dbReference>
<dbReference type="Proteomes" id="UP000064893">
    <property type="component" value="Chromosome"/>
</dbReference>
<dbReference type="GO" id="GO:0031419">
    <property type="term" value="F:cobalamin binding"/>
    <property type="evidence" value="ECO:0007669"/>
    <property type="project" value="UniProtKB-KW"/>
</dbReference>
<evidence type="ECO:0000256" key="5">
    <source>
        <dbReference type="ARBA" id="ARBA00023235"/>
    </source>
</evidence>
<dbReference type="AlphaFoldDB" id="A0A0S2I3P8"/>
<feature type="domain" description="Methylmalonyl-CoA mutase alpha/beta chain catalytic" evidence="7">
    <location>
        <begin position="124"/>
        <end position="472"/>
    </location>
</feature>
<dbReference type="PROSITE" id="PS00544">
    <property type="entry name" value="METMALONYL_COA_MUTASE"/>
    <property type="match status" value="1"/>
</dbReference>
<dbReference type="PATRIC" id="fig|1307839.3.peg.3574"/>
<evidence type="ECO:0000313" key="9">
    <source>
        <dbReference type="Proteomes" id="UP000064893"/>
    </source>
</evidence>
<dbReference type="InterPro" id="IPR036724">
    <property type="entry name" value="Cobalamin-bd_sf"/>
</dbReference>
<dbReference type="EC" id="5.4.99.2" evidence="3"/>
<dbReference type="GO" id="GO:0004494">
    <property type="term" value="F:methylmalonyl-CoA mutase activity"/>
    <property type="evidence" value="ECO:0007669"/>
    <property type="project" value="UniProtKB-EC"/>
</dbReference>
<protein>
    <recommendedName>
        <fullName evidence="3">methylmalonyl-CoA mutase</fullName>
        <ecNumber evidence="3">5.4.99.2</ecNumber>
    </recommendedName>
</protein>
<evidence type="ECO:0000256" key="6">
    <source>
        <dbReference type="ARBA" id="ARBA00023285"/>
    </source>
</evidence>
<gene>
    <name evidence="8" type="primary">mutA</name>
    <name evidence="8" type="ORF">L21SP5_03398</name>
</gene>
<dbReference type="KEGG" id="blq:L21SP5_03398"/>
<dbReference type="STRING" id="1307839.L21SP5_03398"/>
<accession>A0A0S2I3P8</accession>
<dbReference type="OrthoDB" id="9762378at2"/>
<dbReference type="Gene3D" id="3.40.50.280">
    <property type="entry name" value="Cobalamin-binding domain"/>
    <property type="match status" value="1"/>
</dbReference>